<evidence type="ECO:0000313" key="1">
    <source>
        <dbReference type="EMBL" id="OAX38237.1"/>
    </source>
</evidence>
<dbReference type="Proteomes" id="UP000092154">
    <property type="component" value="Unassembled WGS sequence"/>
</dbReference>
<gene>
    <name evidence="1" type="ORF">K503DRAFT_691878</name>
</gene>
<organism evidence="1 2">
    <name type="scientific">Rhizopogon vinicolor AM-OR11-026</name>
    <dbReference type="NCBI Taxonomy" id="1314800"/>
    <lineage>
        <taxon>Eukaryota</taxon>
        <taxon>Fungi</taxon>
        <taxon>Dikarya</taxon>
        <taxon>Basidiomycota</taxon>
        <taxon>Agaricomycotina</taxon>
        <taxon>Agaricomycetes</taxon>
        <taxon>Agaricomycetidae</taxon>
        <taxon>Boletales</taxon>
        <taxon>Suillineae</taxon>
        <taxon>Rhizopogonaceae</taxon>
        <taxon>Rhizopogon</taxon>
    </lineage>
</organism>
<reference evidence="1 2" key="1">
    <citation type="submission" date="2016-06" db="EMBL/GenBank/DDBJ databases">
        <title>Comparative genomics of the ectomycorrhizal sister species Rhizopogon vinicolor and Rhizopogon vesiculosus (Basidiomycota: Boletales) reveals a divergence of the mating type B locus.</title>
        <authorList>
            <consortium name="DOE Joint Genome Institute"/>
            <person name="Mujic A.B."/>
            <person name="Kuo A."/>
            <person name="Tritt A."/>
            <person name="Lipzen A."/>
            <person name="Chen C."/>
            <person name="Johnson J."/>
            <person name="Sharma A."/>
            <person name="Barry K."/>
            <person name="Grigoriev I.V."/>
            <person name="Spatafora J.W."/>
        </authorList>
    </citation>
    <scope>NUCLEOTIDE SEQUENCE [LARGE SCALE GENOMIC DNA]</scope>
    <source>
        <strain evidence="1 2">AM-OR11-026</strain>
    </source>
</reference>
<proteinExistence type="predicted"/>
<protein>
    <submittedName>
        <fullName evidence="1">Uncharacterized protein</fullName>
    </submittedName>
</protein>
<accession>A0A1B7N069</accession>
<dbReference type="OrthoDB" id="3017409at2759"/>
<dbReference type="AlphaFoldDB" id="A0A1B7N069"/>
<sequence>MDDIAYPPVRLQATSSIQISSKNALSRVNDFISDFQARSTPSKGSDTSITAQLQKLSKALKEECIRQSKS</sequence>
<keyword evidence="2" id="KW-1185">Reference proteome</keyword>
<dbReference type="EMBL" id="KV448305">
    <property type="protein sequence ID" value="OAX38237.1"/>
    <property type="molecule type" value="Genomic_DNA"/>
</dbReference>
<evidence type="ECO:0000313" key="2">
    <source>
        <dbReference type="Proteomes" id="UP000092154"/>
    </source>
</evidence>
<dbReference type="InParanoid" id="A0A1B7N069"/>
<name>A0A1B7N069_9AGAM</name>